<dbReference type="AlphaFoldDB" id="A0A843YCN7"/>
<dbReference type="Pfam" id="PF00753">
    <property type="entry name" value="Lactamase_B"/>
    <property type="match status" value="1"/>
</dbReference>
<evidence type="ECO:0000259" key="5">
    <source>
        <dbReference type="SMART" id="SM00849"/>
    </source>
</evidence>
<evidence type="ECO:0000256" key="2">
    <source>
        <dbReference type="ARBA" id="ARBA00022723"/>
    </source>
</evidence>
<dbReference type="InterPro" id="IPR036866">
    <property type="entry name" value="RibonucZ/Hydroxyglut_hydro"/>
</dbReference>
<dbReference type="CDD" id="cd07720">
    <property type="entry name" value="OPHC2-like_MBL-fold"/>
    <property type="match status" value="1"/>
</dbReference>
<feature type="domain" description="Metallo-beta-lactamase" evidence="5">
    <location>
        <begin position="97"/>
        <end position="304"/>
    </location>
</feature>
<dbReference type="PANTHER" id="PTHR42978">
    <property type="entry name" value="QUORUM-QUENCHING LACTONASE YTNP-RELATED-RELATED"/>
    <property type="match status" value="1"/>
</dbReference>
<dbReference type="SUPFAM" id="SSF56281">
    <property type="entry name" value="Metallo-hydrolase/oxidoreductase"/>
    <property type="match status" value="1"/>
</dbReference>
<dbReference type="PANTHER" id="PTHR42978:SF6">
    <property type="entry name" value="QUORUM-QUENCHING LACTONASE YTNP-RELATED"/>
    <property type="match status" value="1"/>
</dbReference>
<organism evidence="6 7">
    <name type="scientific">Tritonibacter litoralis</name>
    <dbReference type="NCBI Taxonomy" id="2662264"/>
    <lineage>
        <taxon>Bacteria</taxon>
        <taxon>Pseudomonadati</taxon>
        <taxon>Pseudomonadota</taxon>
        <taxon>Alphaproteobacteria</taxon>
        <taxon>Rhodobacterales</taxon>
        <taxon>Paracoccaceae</taxon>
        <taxon>Tritonibacter</taxon>
    </lineage>
</organism>
<dbReference type="GO" id="GO:0016787">
    <property type="term" value="F:hydrolase activity"/>
    <property type="evidence" value="ECO:0007669"/>
    <property type="project" value="UniProtKB-KW"/>
</dbReference>
<dbReference type="InterPro" id="IPR051013">
    <property type="entry name" value="MBL_superfamily_lactonases"/>
</dbReference>
<proteinExistence type="inferred from homology"/>
<reference evidence="6 7" key="1">
    <citation type="submission" date="2019-10" db="EMBL/GenBank/DDBJ databases">
        <title>Epibacterium sp. nov., isolated from seawater.</title>
        <authorList>
            <person name="Zhang X."/>
            <person name="Li N."/>
        </authorList>
    </citation>
    <scope>NUCLEOTIDE SEQUENCE [LARGE SCALE GENOMIC DNA]</scope>
    <source>
        <strain evidence="6 7">SM1979</strain>
    </source>
</reference>
<comment type="similarity">
    <text evidence="1">Belongs to the metallo-beta-lactamase superfamily.</text>
</comment>
<keyword evidence="2" id="KW-0479">Metal-binding</keyword>
<keyword evidence="7" id="KW-1185">Reference proteome</keyword>
<keyword evidence="3 6" id="KW-0378">Hydrolase</keyword>
<dbReference type="Gene3D" id="3.60.15.10">
    <property type="entry name" value="Ribonuclease Z/Hydroxyacylglutathione hydrolase-like"/>
    <property type="match status" value="1"/>
</dbReference>
<dbReference type="EMBL" id="WIBF01000001">
    <property type="protein sequence ID" value="MQQ07093.1"/>
    <property type="molecule type" value="Genomic_DNA"/>
</dbReference>
<dbReference type="RefSeq" id="WP_153214007.1">
    <property type="nucleotide sequence ID" value="NZ_WIBF01000001.1"/>
</dbReference>
<keyword evidence="4" id="KW-0862">Zinc</keyword>
<dbReference type="SMART" id="SM00849">
    <property type="entry name" value="Lactamase_B"/>
    <property type="match status" value="1"/>
</dbReference>
<evidence type="ECO:0000256" key="4">
    <source>
        <dbReference type="ARBA" id="ARBA00022833"/>
    </source>
</evidence>
<evidence type="ECO:0000313" key="7">
    <source>
        <dbReference type="Proteomes" id="UP000444174"/>
    </source>
</evidence>
<dbReference type="InterPro" id="IPR001279">
    <property type="entry name" value="Metallo-B-lactamas"/>
</dbReference>
<dbReference type="PROSITE" id="PS51318">
    <property type="entry name" value="TAT"/>
    <property type="match status" value="1"/>
</dbReference>
<name>A0A843YCN7_9RHOB</name>
<evidence type="ECO:0000256" key="3">
    <source>
        <dbReference type="ARBA" id="ARBA00022801"/>
    </source>
</evidence>
<evidence type="ECO:0000256" key="1">
    <source>
        <dbReference type="ARBA" id="ARBA00007749"/>
    </source>
</evidence>
<sequence>MRDLTLTRRHTLFGAAAVAGTLTTGFTASPAEAKAPLATDQAPYFYRFKHGSMQGTVISDGILPLGEPSGSFLGTSKEEVEQILTGNFLDPSNVILEQNILILNTGSKLVLFDTGMGESQLFGPTPGRMMENLAAAGIDPKDIDAIVCTHAHCDHVWGIMSAGGSPNFPNAQIYISQADFEFWTDEAKLSWSEPGYMKAFVEGARRNLMPNRDRIIFFKDGEEFLPGIQAMYAPGHTVGHSIFLITSDGQTMAAIGDTTHHHVLLLERPLMEFAFDTDPKLSAQTRFKVLDMLAQERIPMIAYHFPWPGIGHIAKVGEGFHFYPAPMVMQTLPS</sequence>
<comment type="caution">
    <text evidence="6">The sequence shown here is derived from an EMBL/GenBank/DDBJ whole genome shotgun (WGS) entry which is preliminary data.</text>
</comment>
<dbReference type="GO" id="GO:0046872">
    <property type="term" value="F:metal ion binding"/>
    <property type="evidence" value="ECO:0007669"/>
    <property type="project" value="UniProtKB-KW"/>
</dbReference>
<accession>A0A843YCN7</accession>
<gene>
    <name evidence="6" type="ORF">GFB49_01365</name>
</gene>
<dbReference type="Proteomes" id="UP000444174">
    <property type="component" value="Unassembled WGS sequence"/>
</dbReference>
<protein>
    <submittedName>
        <fullName evidence="6">MBL fold metallo-hydrolase</fullName>
    </submittedName>
</protein>
<dbReference type="InterPro" id="IPR006311">
    <property type="entry name" value="TAT_signal"/>
</dbReference>
<evidence type="ECO:0000313" key="6">
    <source>
        <dbReference type="EMBL" id="MQQ07093.1"/>
    </source>
</evidence>